<dbReference type="GO" id="GO:0005737">
    <property type="term" value="C:cytoplasm"/>
    <property type="evidence" value="ECO:0007669"/>
    <property type="project" value="TreeGrafter"/>
</dbReference>
<organism evidence="3 4">
    <name type="scientific">Methanospirillum purgamenti</name>
    <dbReference type="NCBI Taxonomy" id="2834276"/>
    <lineage>
        <taxon>Archaea</taxon>
        <taxon>Methanobacteriati</taxon>
        <taxon>Methanobacteriota</taxon>
        <taxon>Stenosarchaea group</taxon>
        <taxon>Methanomicrobia</taxon>
        <taxon>Methanomicrobiales</taxon>
        <taxon>Methanospirillaceae</taxon>
        <taxon>Methanospirillum</taxon>
    </lineage>
</organism>
<dbReference type="Pfam" id="PF00069">
    <property type="entry name" value="Pkinase"/>
    <property type="match status" value="1"/>
</dbReference>
<sequence length="685" mass="76774">MRENKQFRRYYFSILVLVLLSLLNFSYYVSGADDPYTSGGTSGVGYYMGEYVSDTIPSSLEAGSSYPVVITFRNNGMVSWEWGVEKFGLLYQGLQSSISVDPVFSPILEGMKVATQEVSSFPFTLTPPDKPGEYELSFSMSTRKGEDRYTPFPNGFSKKITVIPKEGVSSGSVGSIIIQSTPSGALVRMGNEDKGFTPLTLPDLNPAQYEISVSHPDYSSKWTQVMVEPGAVSRVQIDLTSQEKPSVSTEHLLKYTTLGWILDNLPLIIISAVIIFLGFQVIMMDTQRIPEQHPIRRYTRPLIMFAPSADGKNRFQRGVGDRGKGNQAGENESVSGKSDAGWNKKGGKTSGSGIGGQKVIMDRSSRRGGSDSDKKPIETENSIPDIQVEDPEQESKEIEGMWGFPHSLRDRYEPLGVAGDDSYARVYKVRKKESGALRALKVGHLKQPGSEILQKETVVWRSLRHPNIVHLFRSEFLDDMTFLENEYLEGLSYKGSLHTSLCGLPKPIREQYAVSLVRDIAEGLRYAHEIGVRHYHLQTGDILITPKLRAKISGFARGRNEFGFSIKDSDVRNATAAYITPEQKNETIYGNPGRRTDIYQLGVIFYELLTGFLPYSPEAFKKSGREGLYEEYKDELILPSEIRKNLVKYDPILIRMLSRKKSGRYDYMDEFIADLDALSRPKPVE</sequence>
<dbReference type="KEGG" id="mrtj:KHC33_15535"/>
<feature type="region of interest" description="Disordered" evidence="1">
    <location>
        <begin position="311"/>
        <end position="395"/>
    </location>
</feature>
<protein>
    <submittedName>
        <fullName evidence="3">Protein kinase</fullName>
    </submittedName>
</protein>
<accession>A0A8E7EJ23</accession>
<dbReference type="Pfam" id="PF08308">
    <property type="entry name" value="PEGA"/>
    <property type="match status" value="1"/>
</dbReference>
<dbReference type="InterPro" id="IPR011009">
    <property type="entry name" value="Kinase-like_dom_sf"/>
</dbReference>
<dbReference type="PANTHER" id="PTHR24361">
    <property type="entry name" value="MITOGEN-ACTIVATED KINASE KINASE KINASE"/>
    <property type="match status" value="1"/>
</dbReference>
<dbReference type="Gene3D" id="2.60.40.10">
    <property type="entry name" value="Immunoglobulins"/>
    <property type="match status" value="1"/>
</dbReference>
<keyword evidence="3" id="KW-0808">Transferase</keyword>
<reference evidence="3 4" key="1">
    <citation type="submission" date="2021-05" db="EMBL/GenBank/DDBJ databases">
        <title>A novel Methanospirillum isolate from a pyrite-forming mixed culture.</title>
        <authorList>
            <person name="Bunk B."/>
            <person name="Sproer C."/>
            <person name="Spring S."/>
            <person name="Pester M."/>
        </authorList>
    </citation>
    <scope>NUCLEOTIDE SEQUENCE [LARGE SCALE GENOMIC DNA]</scope>
    <source>
        <strain evidence="3 4">J.3.6.1-F.2.7.3</strain>
    </source>
</reference>
<dbReference type="InterPro" id="IPR013783">
    <property type="entry name" value="Ig-like_fold"/>
</dbReference>
<feature type="compositionally biased region" description="Basic and acidic residues" evidence="1">
    <location>
        <begin position="360"/>
        <end position="378"/>
    </location>
</feature>
<dbReference type="Proteomes" id="UP000680656">
    <property type="component" value="Chromosome"/>
</dbReference>
<dbReference type="PROSITE" id="PS50011">
    <property type="entry name" value="PROTEIN_KINASE_DOM"/>
    <property type="match status" value="1"/>
</dbReference>
<dbReference type="Gene3D" id="3.30.200.20">
    <property type="entry name" value="Phosphorylase Kinase, domain 1"/>
    <property type="match status" value="1"/>
</dbReference>
<dbReference type="GO" id="GO:0005524">
    <property type="term" value="F:ATP binding"/>
    <property type="evidence" value="ECO:0007669"/>
    <property type="project" value="InterPro"/>
</dbReference>
<dbReference type="GeneID" id="65098625"/>
<evidence type="ECO:0000313" key="4">
    <source>
        <dbReference type="Proteomes" id="UP000680656"/>
    </source>
</evidence>
<name>A0A8E7EJ23_9EURY</name>
<dbReference type="GO" id="GO:0004672">
    <property type="term" value="F:protein kinase activity"/>
    <property type="evidence" value="ECO:0007669"/>
    <property type="project" value="InterPro"/>
</dbReference>
<gene>
    <name evidence="3" type="ORF">KHC33_15535</name>
</gene>
<dbReference type="Gene3D" id="1.10.510.10">
    <property type="entry name" value="Transferase(Phosphotransferase) domain 1"/>
    <property type="match status" value="1"/>
</dbReference>
<evidence type="ECO:0000313" key="3">
    <source>
        <dbReference type="EMBL" id="QVV88709.1"/>
    </source>
</evidence>
<keyword evidence="4" id="KW-1185">Reference proteome</keyword>
<dbReference type="InterPro" id="IPR000719">
    <property type="entry name" value="Prot_kinase_dom"/>
</dbReference>
<evidence type="ECO:0000256" key="1">
    <source>
        <dbReference type="SAM" id="MobiDB-lite"/>
    </source>
</evidence>
<dbReference type="RefSeq" id="WP_214419514.1">
    <property type="nucleotide sequence ID" value="NZ_CP075546.1"/>
</dbReference>
<dbReference type="InterPro" id="IPR013229">
    <property type="entry name" value="PEGA"/>
</dbReference>
<dbReference type="PANTHER" id="PTHR24361:SF678">
    <property type="entry name" value="SPORULATION-SPECIFIC PROTEIN 1"/>
    <property type="match status" value="1"/>
</dbReference>
<evidence type="ECO:0000259" key="2">
    <source>
        <dbReference type="PROSITE" id="PS50011"/>
    </source>
</evidence>
<keyword evidence="3" id="KW-0418">Kinase</keyword>
<dbReference type="SUPFAM" id="SSF56112">
    <property type="entry name" value="Protein kinase-like (PK-like)"/>
    <property type="match status" value="1"/>
</dbReference>
<proteinExistence type="predicted"/>
<feature type="domain" description="Protein kinase" evidence="2">
    <location>
        <begin position="412"/>
        <end position="685"/>
    </location>
</feature>
<dbReference type="SMART" id="SM00220">
    <property type="entry name" value="S_TKc"/>
    <property type="match status" value="1"/>
</dbReference>
<dbReference type="InterPro" id="IPR053235">
    <property type="entry name" value="Ser_Thr_kinase"/>
</dbReference>
<dbReference type="AlphaFoldDB" id="A0A8E7EJ23"/>
<dbReference type="EMBL" id="CP075546">
    <property type="protein sequence ID" value="QVV88709.1"/>
    <property type="molecule type" value="Genomic_DNA"/>
</dbReference>